<reference evidence="1 2" key="1">
    <citation type="journal article" date="2014" name="Agronomy (Basel)">
        <title>A Draft Genome Sequence for Ensete ventricosum, the Drought-Tolerant Tree Against Hunger.</title>
        <authorList>
            <person name="Harrison J."/>
            <person name="Moore K.A."/>
            <person name="Paszkiewicz K."/>
            <person name="Jones T."/>
            <person name="Grant M."/>
            <person name="Ambacheew D."/>
            <person name="Muzemil S."/>
            <person name="Studholme D.J."/>
        </authorList>
    </citation>
    <scope>NUCLEOTIDE SEQUENCE [LARGE SCALE GENOMIC DNA]</scope>
</reference>
<protein>
    <submittedName>
        <fullName evidence="1">Uncharacterized protein</fullName>
    </submittedName>
</protein>
<evidence type="ECO:0000313" key="2">
    <source>
        <dbReference type="Proteomes" id="UP000287651"/>
    </source>
</evidence>
<evidence type="ECO:0000313" key="1">
    <source>
        <dbReference type="EMBL" id="RRT35477.1"/>
    </source>
</evidence>
<dbReference type="AlphaFoldDB" id="A0A426X7M7"/>
<sequence length="111" mass="11395">MLAWGCAALAVGRQRGGAASYGQPPCKDDHPRPGRLQWAIGCDQGPLQGGDRPRPKPLVGAAVSMHGYPQAWLAPAGAVPAGVGSARDQVIRGGCPLRGRKGQPQGLGCHL</sequence>
<accession>A0A426X7M7</accession>
<gene>
    <name evidence="1" type="ORF">B296_00039080</name>
</gene>
<dbReference type="EMBL" id="AMZH03025000">
    <property type="protein sequence ID" value="RRT35477.1"/>
    <property type="molecule type" value="Genomic_DNA"/>
</dbReference>
<proteinExistence type="predicted"/>
<comment type="caution">
    <text evidence="1">The sequence shown here is derived from an EMBL/GenBank/DDBJ whole genome shotgun (WGS) entry which is preliminary data.</text>
</comment>
<organism evidence="1 2">
    <name type="scientific">Ensete ventricosum</name>
    <name type="common">Abyssinian banana</name>
    <name type="synonym">Musa ensete</name>
    <dbReference type="NCBI Taxonomy" id="4639"/>
    <lineage>
        <taxon>Eukaryota</taxon>
        <taxon>Viridiplantae</taxon>
        <taxon>Streptophyta</taxon>
        <taxon>Embryophyta</taxon>
        <taxon>Tracheophyta</taxon>
        <taxon>Spermatophyta</taxon>
        <taxon>Magnoliopsida</taxon>
        <taxon>Liliopsida</taxon>
        <taxon>Zingiberales</taxon>
        <taxon>Musaceae</taxon>
        <taxon>Ensete</taxon>
    </lineage>
</organism>
<name>A0A426X7M7_ENSVE</name>
<dbReference type="Proteomes" id="UP000287651">
    <property type="component" value="Unassembled WGS sequence"/>
</dbReference>